<dbReference type="KEGG" id="wso:WSWS_00667"/>
<organism evidence="1 2">
    <name type="scientific">Weissella soli</name>
    <dbReference type="NCBI Taxonomy" id="155866"/>
    <lineage>
        <taxon>Bacteria</taxon>
        <taxon>Bacillati</taxon>
        <taxon>Bacillota</taxon>
        <taxon>Bacilli</taxon>
        <taxon>Lactobacillales</taxon>
        <taxon>Lactobacillaceae</taxon>
        <taxon>Weissella</taxon>
    </lineage>
</organism>
<dbReference type="GO" id="GO:0005975">
    <property type="term" value="P:carbohydrate metabolic process"/>
    <property type="evidence" value="ECO:0007669"/>
    <property type="project" value="InterPro"/>
</dbReference>
<dbReference type="InterPro" id="IPR014718">
    <property type="entry name" value="GH-type_carb-bd"/>
</dbReference>
<dbReference type="GeneID" id="94545872"/>
<comment type="caution">
    <text evidence="1">The sequence shown here is derived from an EMBL/GenBank/DDBJ whole genome shotgun (WGS) entry which is preliminary data.</text>
</comment>
<dbReference type="RefSeq" id="WP_070229947.1">
    <property type="nucleotide sequence ID" value="NZ_BJYO01000002.1"/>
</dbReference>
<dbReference type="AlphaFoldDB" id="A0A288Q8D7"/>
<dbReference type="EMBL" id="QRAS01000001">
    <property type="protein sequence ID" value="RDL11878.1"/>
    <property type="molecule type" value="Genomic_DNA"/>
</dbReference>
<dbReference type="InterPro" id="IPR011013">
    <property type="entry name" value="Gal_mutarotase_sf_dom"/>
</dbReference>
<dbReference type="SUPFAM" id="SSF74650">
    <property type="entry name" value="Galactose mutarotase-like"/>
    <property type="match status" value="1"/>
</dbReference>
<evidence type="ECO:0000313" key="1">
    <source>
        <dbReference type="EMBL" id="RDL11878.1"/>
    </source>
</evidence>
<dbReference type="GO" id="GO:0030246">
    <property type="term" value="F:carbohydrate binding"/>
    <property type="evidence" value="ECO:0007669"/>
    <property type="project" value="InterPro"/>
</dbReference>
<name>A0A288Q8D7_9LACO</name>
<dbReference type="GO" id="GO:0016853">
    <property type="term" value="F:isomerase activity"/>
    <property type="evidence" value="ECO:0007669"/>
    <property type="project" value="InterPro"/>
</dbReference>
<dbReference type="Gene3D" id="2.70.98.10">
    <property type="match status" value="1"/>
</dbReference>
<sequence>MSVILENDSIIVTVSEHGAELKSVKSKRTGIEYMWQADPEFWGRTAPNLFPVVGRLKSDRYTYRNKTYFMTQHGFARDNEFEVVSSKPMTARLRLTDSEDTAAIYPFKFQLDVIFHLTSQDTLGITYAVTNVDTKDIFFSVGGHPAFNIPLNPATEKFEDYYFNVEPQKIFSREKLVGPYVDFSQETTHDTHIPTRLSRDDYQDDAIILRLDGEPTAIVLAKVNESHGVTMHIADAKFVGIWTKYNKEAPFLAIEPWWGIADTVDADGNIAHKFGINQLAPAQTFTGSYSMSFF</sequence>
<keyword evidence="2" id="KW-1185">Reference proteome</keyword>
<reference evidence="1 2" key="1">
    <citation type="submission" date="2018-07" db="EMBL/GenBank/DDBJ databases">
        <title>Genomic Encyclopedia of Type Strains, Phase III (KMG-III): the genomes of soil and plant-associated and newly described type strains.</title>
        <authorList>
            <person name="Whitman W."/>
        </authorList>
    </citation>
    <scope>NUCLEOTIDE SEQUENCE [LARGE SCALE GENOMIC DNA]</scope>
    <source>
        <strain evidence="1 2">CECT 7031</strain>
    </source>
</reference>
<dbReference type="Pfam" id="PF01263">
    <property type="entry name" value="Aldose_epim"/>
    <property type="match status" value="1"/>
</dbReference>
<protein>
    <submittedName>
        <fullName evidence="1">Galactose mutarotase-like enzyme</fullName>
    </submittedName>
</protein>
<proteinExistence type="predicted"/>
<dbReference type="OrthoDB" id="9795355at2"/>
<dbReference type="InterPro" id="IPR008183">
    <property type="entry name" value="Aldose_1/G6P_1-epimerase"/>
</dbReference>
<dbReference type="PANTHER" id="PTHR11122">
    <property type="entry name" value="APOSPORY-ASSOCIATED PROTEIN C-RELATED"/>
    <property type="match status" value="1"/>
</dbReference>
<accession>A0A288Q8D7</accession>
<gene>
    <name evidence="1" type="ORF">DFP99_0297</name>
</gene>
<dbReference type="CDD" id="cd09024">
    <property type="entry name" value="Aldose_epim_lacX"/>
    <property type="match status" value="1"/>
</dbReference>
<dbReference type="PANTHER" id="PTHR11122:SF13">
    <property type="entry name" value="GLUCOSE-6-PHOSPHATE 1-EPIMERASE"/>
    <property type="match status" value="1"/>
</dbReference>
<evidence type="ECO:0000313" key="2">
    <source>
        <dbReference type="Proteomes" id="UP000254912"/>
    </source>
</evidence>
<dbReference type="InterPro" id="IPR037481">
    <property type="entry name" value="LacX"/>
</dbReference>
<dbReference type="Proteomes" id="UP000254912">
    <property type="component" value="Unassembled WGS sequence"/>
</dbReference>